<dbReference type="PANTHER" id="PTHR33504:SF2">
    <property type="entry name" value="PROTEIN MFI"/>
    <property type="match status" value="1"/>
</dbReference>
<sequence length="382" mass="44351">MSSHEPTMLTNRLVQRLAAFLSPACQVAAVATEKRSTTGLKSPPPEIEEHHWAPGRFHLNQAGFGIGSRDRDGGGEARGQGGSQGGTKHSTTMQDDYKKNYGNSGKRIINPKNVIELFRDKKEEKKDKAAHVIQKTWRRWLDMGVFEYYKELIGFKQYGEPCHLMKYIEPREAEFLDAAAGVHIKFRLGGEKFPPSIYYKIFTHRPIVDLCANSPKDYAKMATQPNPRKLQKGSVNESTSDWYQRIENNGWRLLSIRRKRNMVKRRKARKIEWLKKMYFGENLQVKTENPEAIVLIQRATEGLIKSLEKEGIDQVMEWEVDEMLKWTNALNYDEYVKLWKEVGTSKTSESFQAFRFTQQDNIYELIPNKFQEIMQSHLKKKK</sequence>
<dbReference type="Proteomes" id="UP001474421">
    <property type="component" value="Unassembled WGS sequence"/>
</dbReference>
<feature type="compositionally biased region" description="Gly residues" evidence="1">
    <location>
        <begin position="76"/>
        <end position="85"/>
    </location>
</feature>
<evidence type="ECO:0000313" key="3">
    <source>
        <dbReference type="Proteomes" id="UP001474421"/>
    </source>
</evidence>
<dbReference type="AlphaFoldDB" id="A0AAW1BK47"/>
<proteinExistence type="predicted"/>
<name>A0AAW1BK47_CROAD</name>
<protein>
    <submittedName>
        <fullName evidence="2">Uncharacterized protein</fullName>
    </submittedName>
</protein>
<accession>A0AAW1BK47</accession>
<keyword evidence="3" id="KW-1185">Reference proteome</keyword>
<organism evidence="2 3">
    <name type="scientific">Crotalus adamanteus</name>
    <name type="common">Eastern diamondback rattlesnake</name>
    <dbReference type="NCBI Taxonomy" id="8729"/>
    <lineage>
        <taxon>Eukaryota</taxon>
        <taxon>Metazoa</taxon>
        <taxon>Chordata</taxon>
        <taxon>Craniata</taxon>
        <taxon>Vertebrata</taxon>
        <taxon>Euteleostomi</taxon>
        <taxon>Lepidosauria</taxon>
        <taxon>Squamata</taxon>
        <taxon>Bifurcata</taxon>
        <taxon>Unidentata</taxon>
        <taxon>Episquamata</taxon>
        <taxon>Toxicofera</taxon>
        <taxon>Serpentes</taxon>
        <taxon>Colubroidea</taxon>
        <taxon>Viperidae</taxon>
        <taxon>Crotalinae</taxon>
        <taxon>Crotalus</taxon>
    </lineage>
</organism>
<dbReference type="EMBL" id="JAOTOJ010000004">
    <property type="protein sequence ID" value="KAK9402439.1"/>
    <property type="molecule type" value="Genomic_DNA"/>
</dbReference>
<dbReference type="PANTHER" id="PTHR33504">
    <property type="entry name" value="NADH DEHYDROGENASE (UBIQUINONE) 1 BETA SUBCOMPLEX, 4"/>
    <property type="match status" value="1"/>
</dbReference>
<evidence type="ECO:0000313" key="2">
    <source>
        <dbReference type="EMBL" id="KAK9402439.1"/>
    </source>
</evidence>
<reference evidence="2 3" key="1">
    <citation type="journal article" date="2024" name="Proc. Natl. Acad. Sci. U.S.A.">
        <title>The genetic regulatory architecture and epigenomic basis for age-related changes in rattlesnake venom.</title>
        <authorList>
            <person name="Hogan M.P."/>
            <person name="Holding M.L."/>
            <person name="Nystrom G.S."/>
            <person name="Colston T.J."/>
            <person name="Bartlett D.A."/>
            <person name="Mason A.J."/>
            <person name="Ellsworth S.A."/>
            <person name="Rautsaw R.M."/>
            <person name="Lawrence K.C."/>
            <person name="Strickland J.L."/>
            <person name="He B."/>
            <person name="Fraser P."/>
            <person name="Margres M.J."/>
            <person name="Gilbert D.M."/>
            <person name="Gibbs H.L."/>
            <person name="Parkinson C.L."/>
            <person name="Rokyta D.R."/>
        </authorList>
    </citation>
    <scope>NUCLEOTIDE SEQUENCE [LARGE SCALE GENOMIC DNA]</scope>
    <source>
        <strain evidence="2">DRR0105</strain>
    </source>
</reference>
<evidence type="ECO:0000256" key="1">
    <source>
        <dbReference type="SAM" id="MobiDB-lite"/>
    </source>
</evidence>
<gene>
    <name evidence="2" type="ORF">NXF25_010795</name>
</gene>
<comment type="caution">
    <text evidence="2">The sequence shown here is derived from an EMBL/GenBank/DDBJ whole genome shotgun (WGS) entry which is preliminary data.</text>
</comment>
<feature type="region of interest" description="Disordered" evidence="1">
    <location>
        <begin position="63"/>
        <end position="102"/>
    </location>
</feature>